<feature type="domain" description="Peptidoglycan binding-like" evidence="2">
    <location>
        <begin position="164"/>
        <end position="222"/>
    </location>
</feature>
<evidence type="ECO:0000259" key="2">
    <source>
        <dbReference type="Pfam" id="PF01471"/>
    </source>
</evidence>
<dbReference type="Gene3D" id="1.10.101.10">
    <property type="entry name" value="PGBD-like superfamily/PGBD"/>
    <property type="match status" value="2"/>
</dbReference>
<sequence length="552" mass="58764">MADRARRAHDSRATAPVAGRKQPAPEHELARLQRQVGNRVVSDFVNGLAVQRLKEGDGPSHDVGVIQQQLNLVSGVARLAITGRFDAATTAAAKAFQRKLIAEAVAGVVEDGIVVGVTHAQLKTRAPSVTISGTDTVVVGPGNTQVPMSPALGTHKKVLAGAKGVAVKELQERLNNSGATTGKKLVIDGIFGGLTDAALKEFQTSAKVTANGIADPGTWAKLETAGAASQGHVEFDWREEVEGVKNVGLRAAYDWKLSKTALAISVGITFNKKHGGVEAKIGQWLSDIKEIWSTFKAVNHSDPKKKSMNLDFKAVRGGSDHAVDVFRFDTALPKKQRGDSRSNSGTWYTIDPRRSMAPHEFGHLIGLADEYNRTEDHYVTTTGEEPDVGDPAGVAADGTKLATNIKANLPLSDVLAAPIAAADDKRWGAKLAGVVNGGLGEKQGGFSRFVAQEYAKANAGASVYDDIQAAFNAKAVTGFQDNFRLAVTPFLYSNKSLMGTMETTPAKGGGGLKAADHEHPIEPRHVQPYVNLLAKEWTLQTGAADVWKPERR</sequence>
<dbReference type="EMBL" id="CP043661">
    <property type="protein sequence ID" value="QNE16602.1"/>
    <property type="molecule type" value="Genomic_DNA"/>
</dbReference>
<dbReference type="InterPro" id="IPR036366">
    <property type="entry name" value="PGBDSf"/>
</dbReference>
<dbReference type="InterPro" id="IPR036365">
    <property type="entry name" value="PGBD-like_sf"/>
</dbReference>
<feature type="compositionally biased region" description="Basic and acidic residues" evidence="1">
    <location>
        <begin position="1"/>
        <end position="12"/>
    </location>
</feature>
<feature type="region of interest" description="Disordered" evidence="1">
    <location>
        <begin position="1"/>
        <end position="25"/>
    </location>
</feature>
<dbReference type="Proteomes" id="UP000515563">
    <property type="component" value="Chromosome"/>
</dbReference>
<dbReference type="AlphaFoldDB" id="A0A7G6WRI7"/>
<gene>
    <name evidence="3" type="ORF">F1D05_00150</name>
</gene>
<proteinExistence type="predicted"/>
<accession>A0A7G6WRI7</accession>
<dbReference type="InterPro" id="IPR002477">
    <property type="entry name" value="Peptidoglycan-bd-like"/>
</dbReference>
<reference evidence="4" key="1">
    <citation type="submission" date="2019-09" db="EMBL/GenBank/DDBJ databases">
        <title>Antimicrobial potential of Antarctic Bacteria.</title>
        <authorList>
            <person name="Benaud N."/>
            <person name="Edwards R.J."/>
            <person name="Ferrari B.C."/>
        </authorList>
    </citation>
    <scope>NUCLEOTIDE SEQUENCE [LARGE SCALE GENOMIC DNA]</scope>
    <source>
        <strain evidence="4">SPB151</strain>
    </source>
</reference>
<reference evidence="3 4" key="2">
    <citation type="journal article" date="2020" name="Microbiol. Resour. Announc.">
        <title>Antarctic desert soil bacteria exhibit high novel natural product potential, evaluated through long-read genome sequencing and comparative genomics.</title>
        <authorList>
            <person name="Benaud N."/>
            <person name="Edwards R.J."/>
            <person name="Amos T.G."/>
            <person name="D'Agostino P.M."/>
            <person name="Gutierrez-Chavez C."/>
            <person name="Montgomery K."/>
            <person name="Nicetic I."/>
            <person name="Ferrari B.C."/>
        </authorList>
    </citation>
    <scope>NUCLEOTIDE SEQUENCE [LARGE SCALE GENOMIC DNA]</scope>
    <source>
        <strain evidence="3 4">SPB151</strain>
    </source>
</reference>
<evidence type="ECO:0000256" key="1">
    <source>
        <dbReference type="SAM" id="MobiDB-lite"/>
    </source>
</evidence>
<dbReference type="SUPFAM" id="SSF47090">
    <property type="entry name" value="PGBD-like"/>
    <property type="match status" value="2"/>
</dbReference>
<protein>
    <submittedName>
        <fullName evidence="3">Peptidoglycan-binding protein</fullName>
    </submittedName>
</protein>
<evidence type="ECO:0000313" key="3">
    <source>
        <dbReference type="EMBL" id="QNE16602.1"/>
    </source>
</evidence>
<dbReference type="Pfam" id="PF01471">
    <property type="entry name" value="PG_binding_1"/>
    <property type="match status" value="1"/>
</dbReference>
<evidence type="ECO:0000313" key="4">
    <source>
        <dbReference type="Proteomes" id="UP000515563"/>
    </source>
</evidence>
<organism evidence="3 4">
    <name type="scientific">Kribbella qitaiheensis</name>
    <dbReference type="NCBI Taxonomy" id="1544730"/>
    <lineage>
        <taxon>Bacteria</taxon>
        <taxon>Bacillati</taxon>
        <taxon>Actinomycetota</taxon>
        <taxon>Actinomycetes</taxon>
        <taxon>Propionibacteriales</taxon>
        <taxon>Kribbellaceae</taxon>
        <taxon>Kribbella</taxon>
    </lineage>
</organism>
<keyword evidence="4" id="KW-1185">Reference proteome</keyword>
<dbReference type="KEGG" id="kqi:F1D05_00150"/>
<name>A0A7G6WRI7_9ACTN</name>